<evidence type="ECO:0000313" key="4">
    <source>
        <dbReference type="Proteomes" id="UP000199608"/>
    </source>
</evidence>
<name>A0A1H2J4X8_9BACT</name>
<dbReference type="InterPro" id="IPR051626">
    <property type="entry name" value="Oxidoreductase_gamma_subunit"/>
</dbReference>
<dbReference type="GO" id="GO:0016625">
    <property type="term" value="F:oxidoreductase activity, acting on the aldehyde or oxo group of donors, iron-sulfur protein as acceptor"/>
    <property type="evidence" value="ECO:0007669"/>
    <property type="project" value="InterPro"/>
</dbReference>
<gene>
    <name evidence="3" type="ORF">SAMN04487931_110163</name>
</gene>
<organism evidence="3 4">
    <name type="scientific">Desulfobacula phenolica</name>
    <dbReference type="NCBI Taxonomy" id="90732"/>
    <lineage>
        <taxon>Bacteria</taxon>
        <taxon>Pseudomonadati</taxon>
        <taxon>Thermodesulfobacteriota</taxon>
        <taxon>Desulfobacteria</taxon>
        <taxon>Desulfobacterales</taxon>
        <taxon>Desulfobacteraceae</taxon>
        <taxon>Desulfobacula</taxon>
    </lineage>
</organism>
<reference evidence="4" key="1">
    <citation type="submission" date="2016-10" db="EMBL/GenBank/DDBJ databases">
        <authorList>
            <person name="Varghese N."/>
            <person name="Submissions S."/>
        </authorList>
    </citation>
    <scope>NUCLEOTIDE SEQUENCE [LARGE SCALE GENOMIC DNA]</scope>
    <source>
        <strain evidence="4">DSM 3384</strain>
    </source>
</reference>
<dbReference type="InterPro" id="IPR019752">
    <property type="entry name" value="Pyrv/ketoisovalerate_OxRed_cat"/>
</dbReference>
<dbReference type="PANTHER" id="PTHR43366">
    <property type="entry name" value="PYRUVATE SYNTHASE SUBUNIT PORC"/>
    <property type="match status" value="1"/>
</dbReference>
<feature type="domain" description="Pyruvate/ketoisovalerate oxidoreductase catalytic" evidence="2">
    <location>
        <begin position="10"/>
        <end position="177"/>
    </location>
</feature>
<dbReference type="InterPro" id="IPR002869">
    <property type="entry name" value="Pyrv_flavodox_OxRed_cen"/>
</dbReference>
<dbReference type="PANTHER" id="PTHR43366:SF1">
    <property type="entry name" value="PYRUVATE SYNTHASE SUBUNIT PORC"/>
    <property type="match status" value="1"/>
</dbReference>
<dbReference type="AlphaFoldDB" id="A0A1H2J4X8"/>
<sequence>MFEMRFHGRGGQGAVMASKILAKALVEEGHVVKAIPSFGFERRGAPVSAFLRFGDKEIRQVTNIYNPDCIVCLDPTLSKSVDIFEGINDNAIFIQATKKDISELSFPDTLSKVGTCDAFGLAMEIIGRPITNTIMLGVFAKTTGLVSVGSINKAMESVAFRDAALNKNITAVKLGYERTTVLELKGKEIS</sequence>
<dbReference type="Gene3D" id="3.40.920.10">
    <property type="entry name" value="Pyruvate-ferredoxin oxidoreductase, PFOR, domain III"/>
    <property type="match status" value="1"/>
</dbReference>
<evidence type="ECO:0000256" key="1">
    <source>
        <dbReference type="ARBA" id="ARBA00023002"/>
    </source>
</evidence>
<dbReference type="SUPFAM" id="SSF53323">
    <property type="entry name" value="Pyruvate-ferredoxin oxidoreductase, PFOR, domain III"/>
    <property type="match status" value="1"/>
</dbReference>
<keyword evidence="1" id="KW-0560">Oxidoreductase</keyword>
<dbReference type="Pfam" id="PF01558">
    <property type="entry name" value="POR"/>
    <property type="match status" value="1"/>
</dbReference>
<dbReference type="InterPro" id="IPR011894">
    <property type="entry name" value="PorC_KorC"/>
</dbReference>
<evidence type="ECO:0000313" key="3">
    <source>
        <dbReference type="EMBL" id="SDU51215.1"/>
    </source>
</evidence>
<dbReference type="InterPro" id="IPR054811">
    <property type="entry name" value="PadE"/>
</dbReference>
<keyword evidence="4" id="KW-1185">Reference proteome</keyword>
<dbReference type="EMBL" id="FNLL01000010">
    <property type="protein sequence ID" value="SDU51215.1"/>
    <property type="molecule type" value="Genomic_DNA"/>
</dbReference>
<dbReference type="Proteomes" id="UP000199608">
    <property type="component" value="Unassembled WGS sequence"/>
</dbReference>
<protein>
    <submittedName>
        <fullName evidence="3">Phenylglyoxylate:acceptor oxidoreductase PadE subunit</fullName>
    </submittedName>
</protein>
<accession>A0A1H2J4X8</accession>
<evidence type="ECO:0000259" key="2">
    <source>
        <dbReference type="Pfam" id="PF01558"/>
    </source>
</evidence>
<dbReference type="NCBIfam" id="NF045762">
    <property type="entry name" value="PhenlGlyoxDHPadE"/>
    <property type="match status" value="1"/>
</dbReference>
<dbReference type="RefSeq" id="WP_014959493.1">
    <property type="nucleotide sequence ID" value="NZ_FNLL01000010.1"/>
</dbReference>
<dbReference type="NCBIfam" id="TIGR02175">
    <property type="entry name" value="PorC_KorC"/>
    <property type="match status" value="1"/>
</dbReference>
<proteinExistence type="predicted"/>